<dbReference type="Pfam" id="PF00072">
    <property type="entry name" value="Response_reg"/>
    <property type="match status" value="1"/>
</dbReference>
<evidence type="ECO:0000256" key="3">
    <source>
        <dbReference type="ARBA" id="ARBA00022553"/>
    </source>
</evidence>
<dbReference type="CDD" id="cd00082">
    <property type="entry name" value="HisKA"/>
    <property type="match status" value="1"/>
</dbReference>
<evidence type="ECO:0000256" key="2">
    <source>
        <dbReference type="ARBA" id="ARBA00012438"/>
    </source>
</evidence>
<dbReference type="InterPro" id="IPR003661">
    <property type="entry name" value="HisK_dim/P_dom"/>
</dbReference>
<keyword evidence="6" id="KW-0804">Transcription</keyword>
<evidence type="ECO:0000256" key="5">
    <source>
        <dbReference type="ARBA" id="ARBA00023125"/>
    </source>
</evidence>
<dbReference type="PROSITE" id="PS50110">
    <property type="entry name" value="RESPONSE_REGULATORY"/>
    <property type="match status" value="1"/>
</dbReference>
<evidence type="ECO:0000259" key="8">
    <source>
        <dbReference type="PROSITE" id="PS50110"/>
    </source>
</evidence>
<dbReference type="eggNOG" id="COG0745">
    <property type="taxonomic scope" value="Bacteria"/>
</dbReference>
<dbReference type="AlphaFoldDB" id="A0A0M2Q106"/>
<reference evidence="9" key="1">
    <citation type="submission" date="2012-04" db="EMBL/GenBank/DDBJ databases">
        <authorList>
            <person name="Borisov I.G."/>
            <person name="Ivanikova N.V."/>
            <person name="Pinevich A.V."/>
        </authorList>
    </citation>
    <scope>NUCLEOTIDE SEQUENCE</scope>
    <source>
        <strain evidence="9">CALU 1027</strain>
    </source>
</reference>
<dbReference type="EC" id="2.7.13.3" evidence="2"/>
<dbReference type="GO" id="GO:0000156">
    <property type="term" value="F:phosphorelay response regulator activity"/>
    <property type="evidence" value="ECO:0007669"/>
    <property type="project" value="TreeGrafter"/>
</dbReference>
<keyword evidence="10" id="KW-1185">Reference proteome</keyword>
<dbReference type="RefSeq" id="WP_017714490.1">
    <property type="nucleotide sequence ID" value="NZ_KB235944.1"/>
</dbReference>
<feature type="modified residue" description="4-aspartylphosphate" evidence="7">
    <location>
        <position position="52"/>
    </location>
</feature>
<dbReference type="STRING" id="317619.GCA_000332315_04387"/>
<dbReference type="GO" id="GO:0006355">
    <property type="term" value="P:regulation of DNA-templated transcription"/>
    <property type="evidence" value="ECO:0007669"/>
    <property type="project" value="TreeGrafter"/>
</dbReference>
<evidence type="ECO:0000256" key="7">
    <source>
        <dbReference type="PROSITE-ProRule" id="PRU00169"/>
    </source>
</evidence>
<comment type="catalytic activity">
    <reaction evidence="1">
        <text>ATP + protein L-histidine = ADP + protein N-phospho-L-histidine.</text>
        <dbReference type="EC" id="2.7.13.3"/>
    </reaction>
</comment>
<dbReference type="SUPFAM" id="SSF52172">
    <property type="entry name" value="CheY-like"/>
    <property type="match status" value="1"/>
</dbReference>
<comment type="caution">
    <text evidence="9">The sequence shown here is derived from an EMBL/GenBank/DDBJ whole genome shotgun (WGS) entry which is preliminary data.</text>
</comment>
<dbReference type="PANTHER" id="PTHR48111:SF4">
    <property type="entry name" value="DNA-BINDING DUAL TRANSCRIPTIONAL REGULATOR OMPR"/>
    <property type="match status" value="1"/>
</dbReference>
<dbReference type="InterPro" id="IPR036097">
    <property type="entry name" value="HisK_dim/P_sf"/>
</dbReference>
<dbReference type="InterPro" id="IPR001789">
    <property type="entry name" value="Sig_transdc_resp-reg_receiver"/>
</dbReference>
<evidence type="ECO:0000313" key="9">
    <source>
        <dbReference type="EMBL" id="KKJ00644.1"/>
    </source>
</evidence>
<proteinExistence type="predicted"/>
<dbReference type="InterPro" id="IPR039420">
    <property type="entry name" value="WalR-like"/>
</dbReference>
<dbReference type="GO" id="GO:0005829">
    <property type="term" value="C:cytosol"/>
    <property type="evidence" value="ECO:0007669"/>
    <property type="project" value="TreeGrafter"/>
</dbReference>
<name>A0A0M2Q106_PROHO</name>
<evidence type="ECO:0000256" key="4">
    <source>
        <dbReference type="ARBA" id="ARBA00023015"/>
    </source>
</evidence>
<dbReference type="GO" id="GO:0000155">
    <property type="term" value="F:phosphorelay sensor kinase activity"/>
    <property type="evidence" value="ECO:0007669"/>
    <property type="project" value="InterPro"/>
</dbReference>
<feature type="domain" description="Response regulatory" evidence="8">
    <location>
        <begin position="3"/>
        <end position="119"/>
    </location>
</feature>
<dbReference type="GO" id="GO:0032993">
    <property type="term" value="C:protein-DNA complex"/>
    <property type="evidence" value="ECO:0007669"/>
    <property type="project" value="TreeGrafter"/>
</dbReference>
<accession>A0A0M2Q106</accession>
<dbReference type="PANTHER" id="PTHR48111">
    <property type="entry name" value="REGULATOR OF RPOS"/>
    <property type="match status" value="1"/>
</dbReference>
<dbReference type="EMBL" id="AJTX02000003">
    <property type="protein sequence ID" value="KKJ00644.1"/>
    <property type="molecule type" value="Genomic_DNA"/>
</dbReference>
<dbReference type="Gene3D" id="3.40.50.2300">
    <property type="match status" value="1"/>
</dbReference>
<dbReference type="Gene3D" id="1.10.287.130">
    <property type="match status" value="1"/>
</dbReference>
<protein>
    <recommendedName>
        <fullName evidence="2">histidine kinase</fullName>
        <ecNumber evidence="2">2.7.13.3</ecNumber>
    </recommendedName>
</protein>
<dbReference type="SUPFAM" id="SSF47384">
    <property type="entry name" value="Homodimeric domain of signal transducing histidine kinase"/>
    <property type="match status" value="1"/>
</dbReference>
<sequence length="232" mass="26801">MTTILVIEDDPLVRNNLEDILSLENFKFISASNGLEGVASAKTHKPDLIICDIMMPELDGYGVLRSLQQDSRTQHIPFIFLTAKADHSDCREGMELGADDYLTKPFRPKDIVNAIKSRLARYALSQIQYRQQQEDQQSLERQVSEQSKLSEIKENLLSQLTQDLREPLSNINLALHMLSHAKTDTERDRYIEVLKQEYNREMRLLDNASNLQDMITPQNIKLLRQFNLLKET</sequence>
<organism evidence="9 10">
    <name type="scientific">Prochlorothrix hollandica PCC 9006 = CALU 1027</name>
    <dbReference type="NCBI Taxonomy" id="317619"/>
    <lineage>
        <taxon>Bacteria</taxon>
        <taxon>Bacillati</taxon>
        <taxon>Cyanobacteriota</taxon>
        <taxon>Cyanophyceae</taxon>
        <taxon>Prochlorotrichales</taxon>
        <taxon>Prochlorotrichaceae</taxon>
        <taxon>Prochlorothrix</taxon>
    </lineage>
</organism>
<dbReference type="OrthoDB" id="508510at2"/>
<evidence type="ECO:0000313" key="10">
    <source>
        <dbReference type="Proteomes" id="UP000034681"/>
    </source>
</evidence>
<dbReference type="Proteomes" id="UP000034681">
    <property type="component" value="Unassembled WGS sequence"/>
</dbReference>
<keyword evidence="4" id="KW-0805">Transcription regulation</keyword>
<evidence type="ECO:0000256" key="6">
    <source>
        <dbReference type="ARBA" id="ARBA00023163"/>
    </source>
</evidence>
<keyword evidence="5" id="KW-0238">DNA-binding</keyword>
<dbReference type="GO" id="GO:0000976">
    <property type="term" value="F:transcription cis-regulatory region binding"/>
    <property type="evidence" value="ECO:0007669"/>
    <property type="project" value="TreeGrafter"/>
</dbReference>
<keyword evidence="3 7" id="KW-0597">Phosphoprotein</keyword>
<evidence type="ECO:0000256" key="1">
    <source>
        <dbReference type="ARBA" id="ARBA00000085"/>
    </source>
</evidence>
<dbReference type="SMART" id="SM00448">
    <property type="entry name" value="REC"/>
    <property type="match status" value="1"/>
</dbReference>
<gene>
    <name evidence="9" type="ORF">PROH_04890</name>
</gene>
<dbReference type="InterPro" id="IPR011006">
    <property type="entry name" value="CheY-like_superfamily"/>
</dbReference>